<feature type="active site" description="Nucleophile" evidence="5">
    <location>
        <position position="271"/>
    </location>
</feature>
<evidence type="ECO:0000256" key="2">
    <source>
        <dbReference type="ARBA" id="ARBA00022801"/>
    </source>
</evidence>
<dbReference type="AlphaFoldDB" id="A9KFE9"/>
<keyword evidence="7" id="KW-0812">Transmembrane</keyword>
<dbReference type="CDD" id="cd03747">
    <property type="entry name" value="Ntn_PGA_like"/>
    <property type="match status" value="1"/>
</dbReference>
<comment type="cofactor">
    <cofactor evidence="6">
        <name>Ca(2+)</name>
        <dbReference type="ChEBI" id="CHEBI:29108"/>
    </cofactor>
    <text evidence="6">Binds 1 Ca(2+) ion per dimer.</text>
</comment>
<dbReference type="InterPro" id="IPR043146">
    <property type="entry name" value="Penicillin_amidase_N_B-knob"/>
</dbReference>
<dbReference type="InterPro" id="IPR014395">
    <property type="entry name" value="Pen/GL7ACA/AHL_acylase"/>
</dbReference>
<dbReference type="Gene3D" id="3.60.20.10">
    <property type="entry name" value="Glutamine Phosphoribosylpyrophosphate, subunit 1, domain 1"/>
    <property type="match status" value="1"/>
</dbReference>
<comment type="similarity">
    <text evidence="1">Belongs to the peptidase S45 family.</text>
</comment>
<evidence type="ECO:0000256" key="6">
    <source>
        <dbReference type="PIRSR" id="PIRSR001227-2"/>
    </source>
</evidence>
<dbReference type="Proteomes" id="UP000008555">
    <property type="component" value="Chromosome"/>
</dbReference>
<dbReference type="InterPro" id="IPR029055">
    <property type="entry name" value="Ntn_hydrolases_N"/>
</dbReference>
<evidence type="ECO:0000313" key="9">
    <source>
        <dbReference type="Proteomes" id="UP000008555"/>
    </source>
</evidence>
<evidence type="ECO:0000256" key="1">
    <source>
        <dbReference type="ARBA" id="ARBA00006586"/>
    </source>
</evidence>
<dbReference type="RefSeq" id="WP_011996793.1">
    <property type="nucleotide sequence ID" value="NC_009727.1"/>
</dbReference>
<keyword evidence="2 8" id="KW-0378">Hydrolase</keyword>
<dbReference type="GO" id="GO:0046872">
    <property type="term" value="F:metal ion binding"/>
    <property type="evidence" value="ECO:0007669"/>
    <property type="project" value="UniProtKB-KW"/>
</dbReference>
<dbReference type="InterPro" id="IPR023343">
    <property type="entry name" value="Penicillin_amidase_dom1"/>
</dbReference>
<dbReference type="HOGENOM" id="CLU_011790_0_1_6"/>
<dbReference type="Gene3D" id="1.10.439.10">
    <property type="entry name" value="Penicillin Amidohydrolase, domain 1"/>
    <property type="match status" value="1"/>
</dbReference>
<dbReference type="Gene3D" id="1.10.1400.10">
    <property type="match status" value="1"/>
</dbReference>
<accession>A9KFE9</accession>
<keyword evidence="3" id="KW-0865">Zymogen</keyword>
<evidence type="ECO:0000256" key="7">
    <source>
        <dbReference type="SAM" id="Phobius"/>
    </source>
</evidence>
<comment type="subunit">
    <text evidence="4">Heterodimer of an alpha subunit and a beta subunit processed from the same precursor.</text>
</comment>
<dbReference type="Gene3D" id="2.30.120.10">
    <property type="match status" value="1"/>
</dbReference>
<keyword evidence="7" id="KW-1133">Transmembrane helix</keyword>
<gene>
    <name evidence="8" type="ordered locus">CBUD_0858</name>
</gene>
<dbReference type="PIRSF" id="PIRSF001227">
    <property type="entry name" value="Pen_acylase"/>
    <property type="match status" value="1"/>
</dbReference>
<dbReference type="InterPro" id="IPR002692">
    <property type="entry name" value="S45"/>
</dbReference>
<dbReference type="InterPro" id="IPR043147">
    <property type="entry name" value="Penicillin_amidase_A-knob"/>
</dbReference>
<evidence type="ECO:0000256" key="4">
    <source>
        <dbReference type="ARBA" id="ARBA00038735"/>
    </source>
</evidence>
<dbReference type="GO" id="GO:0008953">
    <property type="term" value="F:penicillin amidase activity"/>
    <property type="evidence" value="ECO:0007669"/>
    <property type="project" value="UniProtKB-EC"/>
</dbReference>
<evidence type="ECO:0000256" key="5">
    <source>
        <dbReference type="PIRSR" id="PIRSR001227-1"/>
    </source>
</evidence>
<dbReference type="MEROPS" id="S45.003"/>
<keyword evidence="6" id="KW-0106">Calcium</keyword>
<reference evidence="8 9" key="1">
    <citation type="journal article" date="2009" name="Infect. Immun.">
        <title>Comparative genomics reveal extensive transposon-mediated genomic plasticity and diversity among potential effector proteins within the genus Coxiella.</title>
        <authorList>
            <person name="Beare P.A."/>
            <person name="Unsworth N."/>
            <person name="Andoh M."/>
            <person name="Voth D.E."/>
            <person name="Omsland A."/>
            <person name="Gilk S.D."/>
            <person name="Williams K.P."/>
            <person name="Sobral B.W."/>
            <person name="Kupko J.J.III."/>
            <person name="Porcella S.F."/>
            <person name="Samuel J.E."/>
            <person name="Heinzen R.A."/>
        </authorList>
    </citation>
    <scope>NUCLEOTIDE SEQUENCE [LARGE SCALE GENOMIC DNA]</scope>
    <source>
        <strain evidence="8 9">Dugway 5J108-111</strain>
    </source>
</reference>
<dbReference type="PANTHER" id="PTHR34218:SF4">
    <property type="entry name" value="ACYL-HOMOSERINE LACTONE ACYLASE QUIP"/>
    <property type="match status" value="1"/>
</dbReference>
<dbReference type="PANTHER" id="PTHR34218">
    <property type="entry name" value="PEPTIDASE S45 PENICILLIN AMIDASE"/>
    <property type="match status" value="1"/>
</dbReference>
<dbReference type="KEGG" id="cbd:CBUD_0858"/>
<dbReference type="EMBL" id="CP000733">
    <property type="protein sequence ID" value="ABS76661.1"/>
    <property type="molecule type" value="Genomic_DNA"/>
</dbReference>
<evidence type="ECO:0000313" key="8">
    <source>
        <dbReference type="EMBL" id="ABS76661.1"/>
    </source>
</evidence>
<dbReference type="GO" id="GO:0017000">
    <property type="term" value="P:antibiotic biosynthetic process"/>
    <property type="evidence" value="ECO:0007669"/>
    <property type="project" value="InterPro"/>
</dbReference>
<sequence length="780" mass="89708">MMTVKSIGVFLILAIFFCIGWLFKELYWVPKINDKAHLVGLYGTVSIYRDNFGIPHIVAKTSDLDAFFGLGYVQAQDRLWQMVFQRHVARGTLSELFGKKTINEDKFLRAWGFFRAAKLAWKTLDPEIKKAAESYTAGVNTFIQQGHYPMIFKLLGYKPKLWTVYDSIAWQKLMAWELQNEWEYKLKNQYIFDKYGLKAIEQYFPPYPRKAPTTLSIHDLRQTGLIRNKFESIKNISTNIDHLNQVLLKSLAFTSDLQQQLGFEDFPGKGSNAWVIAGKYTRSGKPLLANDVHLKLSAPSLWYLAELKGPHLHVYGASIPGLPAIIIGHNNHIAWGITAGYGNTQDLYVLPQNAKLQTISEVIRVKGGKPIKFDVQMSQYGPVINNVTPHMQKIHEKITIRWTALQPGDTTPEAFYKLQYAKNWTEFKQALSYYVAPTLNVIYADTDGNIGYYYAGKVPIRQGWSGELFASTNDRWTGYIPFKKLPHVYNPQKGVIVSANNKVAPDVYPYILSFKWKVPPFRAERVHQLLKDRNSFTVKDMMTIQNDTKSLFWESLKPIMLKAMPEDVLSRQGLNILKKWNGDFSRNSKGATIFAYWVKQISVIWPKELAYGENWLSALFVKNYLKKEISNFLANTLSKAMHNLVDERGYQENHWRWGEVHHAVFNELGVGKVPAIAWVWRRQISTPGGNYTLNVGACHSENMQQIAGPTYRQVIDLANLNDSAFIQTLGQSGNVFSRWYDDLMVMWRNGHYIKMRSYSRLSKIRPHGHCLILLPQKKKF</sequence>
<dbReference type="Pfam" id="PF01804">
    <property type="entry name" value="Penicil_amidase"/>
    <property type="match status" value="1"/>
</dbReference>
<keyword evidence="7" id="KW-0472">Membrane</keyword>
<name>A9KFE9_COXBN</name>
<proteinExistence type="inferred from homology"/>
<keyword evidence="6" id="KW-0479">Metal-binding</keyword>
<feature type="transmembrane region" description="Helical" evidence="7">
    <location>
        <begin position="7"/>
        <end position="23"/>
    </location>
</feature>
<dbReference type="SUPFAM" id="SSF56235">
    <property type="entry name" value="N-terminal nucleophile aminohydrolases (Ntn hydrolases)"/>
    <property type="match status" value="1"/>
</dbReference>
<protein>
    <submittedName>
        <fullName evidence="8">Penicillin acylase</fullName>
        <ecNumber evidence="8">3.5.1.11</ecNumber>
    </submittedName>
</protein>
<feature type="binding site" evidence="6">
    <location>
        <position position="346"/>
    </location>
    <ligand>
        <name>Ca(2+)</name>
        <dbReference type="ChEBI" id="CHEBI:29108"/>
    </ligand>
</feature>
<organism evidence="8 9">
    <name type="scientific">Coxiella burnetii (strain Dugway 5J108-111)</name>
    <dbReference type="NCBI Taxonomy" id="434922"/>
    <lineage>
        <taxon>Bacteria</taxon>
        <taxon>Pseudomonadati</taxon>
        <taxon>Pseudomonadota</taxon>
        <taxon>Gammaproteobacteria</taxon>
        <taxon>Legionellales</taxon>
        <taxon>Coxiellaceae</taxon>
        <taxon>Coxiella</taxon>
    </lineage>
</organism>
<evidence type="ECO:0000256" key="3">
    <source>
        <dbReference type="ARBA" id="ARBA00023145"/>
    </source>
</evidence>
<dbReference type="EC" id="3.5.1.11" evidence="8"/>